<evidence type="ECO:0000256" key="2">
    <source>
        <dbReference type="ARBA" id="ARBA00023136"/>
    </source>
</evidence>
<evidence type="ECO:0000256" key="3">
    <source>
        <dbReference type="ARBA" id="ARBA00023237"/>
    </source>
</evidence>
<sequence>MLYKAGVDFYLNDKNTFSFFTNQNRFNGDTSGDSDVLFLNNDEPDIFQNFLFDNQRYSYTYNAVYKRSFEKEGHSLELEADHNIVDGSDKGRFDISGGDGNFASYTDNSKNDINNTTLNLDYINPLSDTSKLELGAEARLRNSESVYISTNENIPGADFQYKNSIYSLYATFGQNFEKWSYQMGARLEQYDVEATNNDQKIFEDDYLTVYPTAFTSYKISDMRTLQLSFGRRVDRPFRAGESCERF</sequence>
<dbReference type="OrthoDB" id="8764943at2"/>
<proteinExistence type="predicted"/>
<accession>A0A5C6ZQB7</accession>
<feature type="domain" description="Outer membrane protein beta-barrel" evidence="4">
    <location>
        <begin position="68"/>
        <end position="236"/>
    </location>
</feature>
<keyword evidence="3" id="KW-0998">Cell outer membrane</keyword>
<dbReference type="Proteomes" id="UP000321367">
    <property type="component" value="Unassembled WGS sequence"/>
</dbReference>
<dbReference type="InterPro" id="IPR041700">
    <property type="entry name" value="OMP_b-brl_3"/>
</dbReference>
<reference evidence="5 6" key="1">
    <citation type="submission" date="2019-08" db="EMBL/GenBank/DDBJ databases">
        <title>Genome sequence of Gillisia hiemivivida IC154 (type strain).</title>
        <authorList>
            <person name="Bowman J.P."/>
        </authorList>
    </citation>
    <scope>NUCLEOTIDE SEQUENCE [LARGE SCALE GENOMIC DNA]</scope>
    <source>
        <strain evidence="5 6">IC154</strain>
    </source>
</reference>
<dbReference type="SUPFAM" id="SSF56935">
    <property type="entry name" value="Porins"/>
    <property type="match status" value="1"/>
</dbReference>
<organism evidence="5 6">
    <name type="scientific">Gillisia hiemivivida</name>
    <dbReference type="NCBI Taxonomy" id="291190"/>
    <lineage>
        <taxon>Bacteria</taxon>
        <taxon>Pseudomonadati</taxon>
        <taxon>Bacteroidota</taxon>
        <taxon>Flavobacteriia</taxon>
        <taxon>Flavobacteriales</taxon>
        <taxon>Flavobacteriaceae</taxon>
        <taxon>Gillisia</taxon>
    </lineage>
</organism>
<evidence type="ECO:0000313" key="6">
    <source>
        <dbReference type="Proteomes" id="UP000321367"/>
    </source>
</evidence>
<evidence type="ECO:0000259" key="4">
    <source>
        <dbReference type="Pfam" id="PF14905"/>
    </source>
</evidence>
<dbReference type="AlphaFoldDB" id="A0A5C6ZQB7"/>
<comment type="caution">
    <text evidence="5">The sequence shown here is derived from an EMBL/GenBank/DDBJ whole genome shotgun (WGS) entry which is preliminary data.</text>
</comment>
<keyword evidence="6" id="KW-1185">Reference proteome</keyword>
<dbReference type="EMBL" id="VORY01000021">
    <property type="protein sequence ID" value="TXD92421.1"/>
    <property type="molecule type" value="Genomic_DNA"/>
</dbReference>
<protein>
    <submittedName>
        <fullName evidence="5">TonB-dependent receptor</fullName>
    </submittedName>
</protein>
<dbReference type="Gene3D" id="2.40.170.20">
    <property type="entry name" value="TonB-dependent receptor, beta-barrel domain"/>
    <property type="match status" value="1"/>
</dbReference>
<dbReference type="Pfam" id="PF14905">
    <property type="entry name" value="OMP_b-brl_3"/>
    <property type="match status" value="1"/>
</dbReference>
<dbReference type="InterPro" id="IPR036942">
    <property type="entry name" value="Beta-barrel_TonB_sf"/>
</dbReference>
<gene>
    <name evidence="5" type="ORF">ES724_13780</name>
</gene>
<comment type="subcellular location">
    <subcellularLocation>
        <location evidence="1">Cell outer membrane</location>
    </subcellularLocation>
</comment>
<keyword evidence="2" id="KW-0472">Membrane</keyword>
<name>A0A5C6ZQB7_9FLAO</name>
<evidence type="ECO:0000256" key="1">
    <source>
        <dbReference type="ARBA" id="ARBA00004442"/>
    </source>
</evidence>
<dbReference type="GO" id="GO:0009279">
    <property type="term" value="C:cell outer membrane"/>
    <property type="evidence" value="ECO:0007669"/>
    <property type="project" value="UniProtKB-SubCell"/>
</dbReference>
<dbReference type="RefSeq" id="WP_146933866.1">
    <property type="nucleotide sequence ID" value="NZ_CBCSHZ010000022.1"/>
</dbReference>
<evidence type="ECO:0000313" key="5">
    <source>
        <dbReference type="EMBL" id="TXD92421.1"/>
    </source>
</evidence>
<keyword evidence="5" id="KW-0675">Receptor</keyword>